<reference evidence="12" key="1">
    <citation type="submission" date="2018-10" db="EMBL/GenBank/DDBJ databases">
        <title>Effector identification in a new, highly contiguous assembly of the strawberry crown rot pathogen Phytophthora cactorum.</title>
        <authorList>
            <person name="Armitage A.D."/>
            <person name="Nellist C.F."/>
            <person name="Bates H."/>
            <person name="Vickerstaff R.J."/>
            <person name="Harrison R.J."/>
        </authorList>
    </citation>
    <scope>NUCLEOTIDE SEQUENCE</scope>
    <source>
        <strain evidence="11">4032</strain>
        <strain evidence="12">4040</strain>
    </source>
</reference>
<evidence type="ECO:0000256" key="8">
    <source>
        <dbReference type="ARBA" id="ARBA00022932"/>
    </source>
</evidence>
<dbReference type="InterPro" id="IPR039537">
    <property type="entry name" value="Retrotran_Ty1/copia-like"/>
</dbReference>
<evidence type="ECO:0000256" key="1">
    <source>
        <dbReference type="ARBA" id="ARBA00022722"/>
    </source>
</evidence>
<dbReference type="PANTHER" id="PTHR42648">
    <property type="entry name" value="TRANSPOSASE, PUTATIVE-RELATED"/>
    <property type="match status" value="1"/>
</dbReference>
<keyword evidence="9" id="KW-0233">DNA recombination</keyword>
<keyword evidence="2" id="KW-0479">Metal-binding</keyword>
<gene>
    <name evidence="11" type="ORF">PC115_g13898</name>
    <name evidence="12" type="ORF">PC117_g15205</name>
</gene>
<dbReference type="EMBL" id="RCMK01000498">
    <property type="protein sequence ID" value="KAG2925277.1"/>
    <property type="molecule type" value="Genomic_DNA"/>
</dbReference>
<dbReference type="VEuPathDB" id="FungiDB:PC110_g13886"/>
<accession>A0A8T1K8D7</accession>
<dbReference type="EMBL" id="RCMI01000509">
    <property type="protein sequence ID" value="KAG2907527.1"/>
    <property type="molecule type" value="Genomic_DNA"/>
</dbReference>
<keyword evidence="6" id="KW-0229">DNA integration</keyword>
<dbReference type="PANTHER" id="PTHR42648:SF11">
    <property type="entry name" value="TRANSPOSON TY4-P GAG-POL POLYPROTEIN"/>
    <property type="match status" value="1"/>
</dbReference>
<evidence type="ECO:0000256" key="7">
    <source>
        <dbReference type="ARBA" id="ARBA00022918"/>
    </source>
</evidence>
<feature type="domain" description="Integrase catalytic" evidence="10">
    <location>
        <begin position="68"/>
        <end position="217"/>
    </location>
</feature>
<evidence type="ECO:0000256" key="3">
    <source>
        <dbReference type="ARBA" id="ARBA00022759"/>
    </source>
</evidence>
<dbReference type="InterPro" id="IPR036397">
    <property type="entry name" value="RNaseH_sf"/>
</dbReference>
<organism evidence="12 13">
    <name type="scientific">Phytophthora cactorum</name>
    <dbReference type="NCBI Taxonomy" id="29920"/>
    <lineage>
        <taxon>Eukaryota</taxon>
        <taxon>Sar</taxon>
        <taxon>Stramenopiles</taxon>
        <taxon>Oomycota</taxon>
        <taxon>Peronosporomycetes</taxon>
        <taxon>Peronosporales</taxon>
        <taxon>Peronosporaceae</taxon>
        <taxon>Phytophthora</taxon>
    </lineage>
</organism>
<dbReference type="Proteomes" id="UP000774804">
    <property type="component" value="Unassembled WGS sequence"/>
</dbReference>
<proteinExistence type="predicted"/>
<keyword evidence="8" id="KW-0548">Nucleotidyltransferase</keyword>
<dbReference type="GO" id="GO:0003887">
    <property type="term" value="F:DNA-directed DNA polymerase activity"/>
    <property type="evidence" value="ECO:0007669"/>
    <property type="project" value="UniProtKB-KW"/>
</dbReference>
<dbReference type="InterPro" id="IPR001584">
    <property type="entry name" value="Integrase_cat-core"/>
</dbReference>
<dbReference type="GO" id="GO:0016787">
    <property type="term" value="F:hydrolase activity"/>
    <property type="evidence" value="ECO:0007669"/>
    <property type="project" value="UniProtKB-KW"/>
</dbReference>
<evidence type="ECO:0000256" key="4">
    <source>
        <dbReference type="ARBA" id="ARBA00022801"/>
    </source>
</evidence>
<dbReference type="GO" id="GO:0003676">
    <property type="term" value="F:nucleic acid binding"/>
    <property type="evidence" value="ECO:0007669"/>
    <property type="project" value="InterPro"/>
</dbReference>
<dbReference type="AlphaFoldDB" id="A0A8T1K8D7"/>
<dbReference type="SUPFAM" id="SSF53098">
    <property type="entry name" value="Ribonuclease H-like"/>
    <property type="match status" value="1"/>
</dbReference>
<dbReference type="PROSITE" id="PS50994">
    <property type="entry name" value="INTEGRASE"/>
    <property type="match status" value="1"/>
</dbReference>
<dbReference type="Gene3D" id="3.30.420.10">
    <property type="entry name" value="Ribonuclease H-like superfamily/Ribonuclease H"/>
    <property type="match status" value="1"/>
</dbReference>
<keyword evidence="3" id="KW-0255">Endonuclease</keyword>
<keyword evidence="5" id="KW-0460">Magnesium</keyword>
<evidence type="ECO:0000313" key="11">
    <source>
        <dbReference type="EMBL" id="KAG2907527.1"/>
    </source>
</evidence>
<evidence type="ECO:0000256" key="9">
    <source>
        <dbReference type="ARBA" id="ARBA00023172"/>
    </source>
</evidence>
<sequence length="217" mass="24932">MASLNADASPLMKWHKRLAHLNEVALRFMVKHKVVKGINIPPEQLQTKLRCDSRTSAKPKRMSFGDARDKRTTVNVQRMTSDVCDMRKYVQGVGAVRYLQLIHDECSRYKWCFPLKRQSEAAGNTQKLMAELLDQNKRIVKFTCDGGGEYVNNELKTFLEKPGIALITTHPYTPEENCLVEKHNGVLVDKMRATMHDANLSMVLWPEVLQYVVKWTI</sequence>
<protein>
    <recommendedName>
        <fullName evidence="10">Integrase catalytic domain-containing protein</fullName>
    </recommendedName>
</protein>
<evidence type="ECO:0000256" key="2">
    <source>
        <dbReference type="ARBA" id="ARBA00022723"/>
    </source>
</evidence>
<evidence type="ECO:0000313" key="13">
    <source>
        <dbReference type="Proteomes" id="UP000736787"/>
    </source>
</evidence>
<dbReference type="GO" id="GO:0046872">
    <property type="term" value="F:metal ion binding"/>
    <property type="evidence" value="ECO:0007669"/>
    <property type="project" value="UniProtKB-KW"/>
</dbReference>
<dbReference type="Proteomes" id="UP000736787">
    <property type="component" value="Unassembled WGS sequence"/>
</dbReference>
<keyword evidence="8" id="KW-0239">DNA-directed DNA polymerase</keyword>
<dbReference type="GO" id="GO:0006310">
    <property type="term" value="P:DNA recombination"/>
    <property type="evidence" value="ECO:0007669"/>
    <property type="project" value="UniProtKB-KW"/>
</dbReference>
<keyword evidence="4" id="KW-0378">Hydrolase</keyword>
<name>A0A8T1K8D7_9STRA</name>
<dbReference type="GO" id="GO:0015074">
    <property type="term" value="P:DNA integration"/>
    <property type="evidence" value="ECO:0007669"/>
    <property type="project" value="UniProtKB-KW"/>
</dbReference>
<evidence type="ECO:0000256" key="6">
    <source>
        <dbReference type="ARBA" id="ARBA00022908"/>
    </source>
</evidence>
<dbReference type="GO" id="GO:0003964">
    <property type="term" value="F:RNA-directed DNA polymerase activity"/>
    <property type="evidence" value="ECO:0007669"/>
    <property type="project" value="UniProtKB-KW"/>
</dbReference>
<evidence type="ECO:0000256" key="5">
    <source>
        <dbReference type="ARBA" id="ARBA00022842"/>
    </source>
</evidence>
<dbReference type="GO" id="GO:0004519">
    <property type="term" value="F:endonuclease activity"/>
    <property type="evidence" value="ECO:0007669"/>
    <property type="project" value="UniProtKB-KW"/>
</dbReference>
<evidence type="ECO:0000313" key="12">
    <source>
        <dbReference type="EMBL" id="KAG2925277.1"/>
    </source>
</evidence>
<keyword evidence="1" id="KW-0540">Nuclease</keyword>
<dbReference type="InterPro" id="IPR012337">
    <property type="entry name" value="RNaseH-like_sf"/>
</dbReference>
<comment type="caution">
    <text evidence="12">The sequence shown here is derived from an EMBL/GenBank/DDBJ whole genome shotgun (WGS) entry which is preliminary data.</text>
</comment>
<keyword evidence="8" id="KW-0808">Transferase</keyword>
<evidence type="ECO:0000259" key="10">
    <source>
        <dbReference type="PROSITE" id="PS50994"/>
    </source>
</evidence>
<keyword evidence="7" id="KW-0695">RNA-directed DNA polymerase</keyword>